<evidence type="ECO:0000256" key="4">
    <source>
        <dbReference type="PROSITE-ProRule" id="PRU00335"/>
    </source>
</evidence>
<keyword evidence="1" id="KW-0805">Transcription regulation</keyword>
<dbReference type="Pfam" id="PF17937">
    <property type="entry name" value="TetR_C_28"/>
    <property type="match status" value="1"/>
</dbReference>
<name>A0ABW3HSC6_9BACL</name>
<comment type="caution">
    <text evidence="6">The sequence shown here is derived from an EMBL/GenBank/DDBJ whole genome shotgun (WGS) entry which is preliminary data.</text>
</comment>
<dbReference type="PROSITE" id="PS50977">
    <property type="entry name" value="HTH_TETR_2"/>
    <property type="match status" value="1"/>
</dbReference>
<keyword evidence="7" id="KW-1185">Reference proteome</keyword>
<feature type="domain" description="HTH tetR-type" evidence="5">
    <location>
        <begin position="1"/>
        <end position="61"/>
    </location>
</feature>
<evidence type="ECO:0000313" key="6">
    <source>
        <dbReference type="EMBL" id="MFD0960390.1"/>
    </source>
</evidence>
<evidence type="ECO:0000259" key="5">
    <source>
        <dbReference type="PROSITE" id="PS50977"/>
    </source>
</evidence>
<dbReference type="InterPro" id="IPR041479">
    <property type="entry name" value="TetR_CgmR_C"/>
</dbReference>
<sequence length="176" mass="19611">MIQKHDILAAAVKIIEDKGLNNLTLEAIAAEAGVSKGGLLHHFRNKEELIRGLNERSVEAFQGFVQEEMEATGSYVHSFAKASFKQLNDPDEISMNASMLAAIANYKELLSAWSEEYAAFRQNAAGEKVAIEKSLIVRLVCDGLMFSKMFHLDPPSEEEQRLILAELENIMKESKV</sequence>
<dbReference type="RefSeq" id="WP_377564875.1">
    <property type="nucleotide sequence ID" value="NZ_JBHTJZ010000020.1"/>
</dbReference>
<evidence type="ECO:0000256" key="1">
    <source>
        <dbReference type="ARBA" id="ARBA00023015"/>
    </source>
</evidence>
<organism evidence="6 7">
    <name type="scientific">Paenibacillus chungangensis</name>
    <dbReference type="NCBI Taxonomy" id="696535"/>
    <lineage>
        <taxon>Bacteria</taxon>
        <taxon>Bacillati</taxon>
        <taxon>Bacillota</taxon>
        <taxon>Bacilli</taxon>
        <taxon>Bacillales</taxon>
        <taxon>Paenibacillaceae</taxon>
        <taxon>Paenibacillus</taxon>
    </lineage>
</organism>
<dbReference type="Gene3D" id="1.10.357.10">
    <property type="entry name" value="Tetracycline Repressor, domain 2"/>
    <property type="match status" value="1"/>
</dbReference>
<proteinExistence type="predicted"/>
<feature type="DNA-binding region" description="H-T-H motif" evidence="4">
    <location>
        <begin position="24"/>
        <end position="43"/>
    </location>
</feature>
<dbReference type="InterPro" id="IPR001647">
    <property type="entry name" value="HTH_TetR"/>
</dbReference>
<dbReference type="EMBL" id="JBHTJZ010000020">
    <property type="protein sequence ID" value="MFD0960390.1"/>
    <property type="molecule type" value="Genomic_DNA"/>
</dbReference>
<evidence type="ECO:0000256" key="3">
    <source>
        <dbReference type="ARBA" id="ARBA00023163"/>
    </source>
</evidence>
<dbReference type="PANTHER" id="PTHR30055:SF234">
    <property type="entry name" value="HTH-TYPE TRANSCRIPTIONAL REGULATOR BETI"/>
    <property type="match status" value="1"/>
</dbReference>
<dbReference type="PANTHER" id="PTHR30055">
    <property type="entry name" value="HTH-TYPE TRANSCRIPTIONAL REGULATOR RUTR"/>
    <property type="match status" value="1"/>
</dbReference>
<dbReference type="InterPro" id="IPR009057">
    <property type="entry name" value="Homeodomain-like_sf"/>
</dbReference>
<keyword evidence="2 4" id="KW-0238">DNA-binding</keyword>
<dbReference type="Pfam" id="PF00440">
    <property type="entry name" value="TetR_N"/>
    <property type="match status" value="1"/>
</dbReference>
<dbReference type="InterPro" id="IPR050109">
    <property type="entry name" value="HTH-type_TetR-like_transc_reg"/>
</dbReference>
<accession>A0ABW3HSC6</accession>
<dbReference type="SUPFAM" id="SSF46689">
    <property type="entry name" value="Homeodomain-like"/>
    <property type="match status" value="1"/>
</dbReference>
<gene>
    <name evidence="6" type="ORF">ACFQ2I_13440</name>
</gene>
<keyword evidence="3" id="KW-0804">Transcription</keyword>
<protein>
    <submittedName>
        <fullName evidence="6">TetR/AcrR family transcriptional regulator</fullName>
    </submittedName>
</protein>
<dbReference type="PRINTS" id="PR00455">
    <property type="entry name" value="HTHTETR"/>
</dbReference>
<reference evidence="7" key="1">
    <citation type="journal article" date="2019" name="Int. J. Syst. Evol. Microbiol.">
        <title>The Global Catalogue of Microorganisms (GCM) 10K type strain sequencing project: providing services to taxonomists for standard genome sequencing and annotation.</title>
        <authorList>
            <consortium name="The Broad Institute Genomics Platform"/>
            <consortium name="The Broad Institute Genome Sequencing Center for Infectious Disease"/>
            <person name="Wu L."/>
            <person name="Ma J."/>
        </authorList>
    </citation>
    <scope>NUCLEOTIDE SEQUENCE [LARGE SCALE GENOMIC DNA]</scope>
    <source>
        <strain evidence="7">CCUG 59129</strain>
    </source>
</reference>
<evidence type="ECO:0000313" key="7">
    <source>
        <dbReference type="Proteomes" id="UP001596989"/>
    </source>
</evidence>
<evidence type="ECO:0000256" key="2">
    <source>
        <dbReference type="ARBA" id="ARBA00023125"/>
    </source>
</evidence>
<dbReference type="Proteomes" id="UP001596989">
    <property type="component" value="Unassembled WGS sequence"/>
</dbReference>